<name>A0ABT7HTJ7_9BACT</name>
<reference evidence="1" key="2">
    <citation type="journal article" date="2023" name="Microorganisms">
        <title>Isolation and Genomic Characteristics of Cat-Borne Campylobacter felis sp. nov. and Sheep-Borne Campylobacter ovis sp. nov.</title>
        <authorList>
            <person name="Wang H."/>
            <person name="Li Y."/>
            <person name="Gu Y."/>
            <person name="Zhou G."/>
            <person name="Chen X."/>
            <person name="Zhang X."/>
            <person name="Shao Z."/>
            <person name="Zhang J."/>
            <person name="Zhang M."/>
        </authorList>
    </citation>
    <scope>NUCLEOTIDE SEQUENCE</scope>
    <source>
        <strain evidence="1">PS10</strain>
    </source>
</reference>
<comment type="caution">
    <text evidence="1">The sequence shown here is derived from an EMBL/GenBank/DDBJ whole genome shotgun (WGS) entry which is preliminary data.</text>
</comment>
<keyword evidence="2" id="KW-1185">Reference proteome</keyword>
<dbReference type="EMBL" id="JANURM010000046">
    <property type="protein sequence ID" value="MDL0090065.1"/>
    <property type="molecule type" value="Genomic_DNA"/>
</dbReference>
<proteinExistence type="predicted"/>
<accession>A0ABT7HTJ7</accession>
<gene>
    <name evidence="1" type="ORF">NYG85_11935</name>
</gene>
<protein>
    <submittedName>
        <fullName evidence="1">Uncharacterized protein</fullName>
    </submittedName>
</protein>
<evidence type="ECO:0000313" key="2">
    <source>
        <dbReference type="Proteomes" id="UP001173801"/>
    </source>
</evidence>
<reference evidence="1" key="1">
    <citation type="submission" date="2022-08" db="EMBL/GenBank/DDBJ databases">
        <authorList>
            <person name="Wang H."/>
        </authorList>
    </citation>
    <scope>NUCLEOTIDE SEQUENCE</scope>
    <source>
        <strain evidence="1">PS10</strain>
    </source>
</reference>
<sequence length="252" mass="28355">KIGLSDENLNTINRVFGSDDVFKNDDGSVILNGNAQNFVSSWFADIAYKRGYLRADDDKNGILNKTEQERTNSYFENYWAGFITYNNTITAHINLGIDSYQKSNSSFESLFMPANYSPTSKTIERELNRTISDDKDQDGKISLNETWSKAQLDEHLNRAVTYSKGFMAPPHIGTLISDEELKVQAAIAAKIKLENIGKEGLNSDEKEALAKFYPGALNQNTNTNNKEITNMQNLLSELKDSFLKSIRVDKVV</sequence>
<dbReference type="Proteomes" id="UP001173801">
    <property type="component" value="Unassembled WGS sequence"/>
</dbReference>
<evidence type="ECO:0000313" key="1">
    <source>
        <dbReference type="EMBL" id="MDL0090065.1"/>
    </source>
</evidence>
<organism evidence="1 2">
    <name type="scientific">Campylobacter gastrosuis</name>
    <dbReference type="NCBI Taxonomy" id="2974576"/>
    <lineage>
        <taxon>Bacteria</taxon>
        <taxon>Pseudomonadati</taxon>
        <taxon>Campylobacterota</taxon>
        <taxon>Epsilonproteobacteria</taxon>
        <taxon>Campylobacterales</taxon>
        <taxon>Campylobacteraceae</taxon>
        <taxon>Campylobacter</taxon>
    </lineage>
</organism>
<feature type="non-terminal residue" evidence="1">
    <location>
        <position position="1"/>
    </location>
</feature>